<dbReference type="CDD" id="cd14226">
    <property type="entry name" value="PKc_DYRK1"/>
    <property type="match status" value="1"/>
</dbReference>
<keyword evidence="7 15" id="KW-0547">Nucleotide-binding</keyword>
<feature type="region of interest" description="Disordered" evidence="16">
    <location>
        <begin position="126"/>
        <end position="145"/>
    </location>
</feature>
<keyword evidence="10" id="KW-0829">Tyrosine-protein kinase</keyword>
<sequence>MLAARPPNWGPHRAPAPRGRASPDPGLSGGGSRGAGCEKAPPSRAPAPGLAPLRPSEPTMAVPPGHGPFSGFPGPQEHTQVLPEVRLLPRRLPLAFRDATSAPLRKLSVDLIKTYKHINEVYYAKKKRRAQQAPPQDSSTKKEKKVLNHGYDDDNHDYIVRSGERWLERYEIDSLIGKGSFGQVVKAYDHQTQELVAIKIIKNKKAFLNQAQIELRLLELMNQHDTEMKYYIVHLKRHFMFRNHLCLVFELLSYNLYDLLRNTHFRGVSLNLTRKLAQQLCTALLFLATPELSIIHCDLKPENILLCNPKRSAIKIVDFGSSCQLGQRIYQYIQSRFYRSPEVLLGTPYDLAIDMWSLGCILVEMHTGEPLFSGSNEVDQMNRIVEVLGIPPAPMLDQAPKARKYFERLPGGGWTLRRTKELRKDLVLRMLEYEPAARISPLGALQHGFFRRTADEATNTGPAGSSASTSPAPLDTCPSSSTASSISSSGGSSGSSSDNRTYRYSNRYCGGPGPPITDCEMNSPQCPTAFPSHHKFPRQKLD</sequence>
<dbReference type="PROSITE" id="PS00107">
    <property type="entry name" value="PROTEIN_KINASE_ATP"/>
    <property type="match status" value="1"/>
</dbReference>
<dbReference type="GO" id="GO:0004713">
    <property type="term" value="F:protein tyrosine kinase activity"/>
    <property type="evidence" value="ECO:0007669"/>
    <property type="project" value="UniProtKB-KW"/>
</dbReference>
<comment type="catalytic activity">
    <reaction evidence="14">
        <text>L-tyrosyl-[protein] + ATP = O-phospho-L-tyrosyl-[protein] + ADP + H(+)</text>
        <dbReference type="Rhea" id="RHEA:10596"/>
        <dbReference type="Rhea" id="RHEA-COMP:10136"/>
        <dbReference type="Rhea" id="RHEA-COMP:20101"/>
        <dbReference type="ChEBI" id="CHEBI:15378"/>
        <dbReference type="ChEBI" id="CHEBI:30616"/>
        <dbReference type="ChEBI" id="CHEBI:46858"/>
        <dbReference type="ChEBI" id="CHEBI:61978"/>
        <dbReference type="ChEBI" id="CHEBI:456216"/>
        <dbReference type="EC" id="2.7.12.1"/>
    </reaction>
</comment>
<dbReference type="SUPFAM" id="SSF56112">
    <property type="entry name" value="Protein kinase-like (PK-like)"/>
    <property type="match status" value="1"/>
</dbReference>
<keyword evidence="8" id="KW-0418">Kinase</keyword>
<dbReference type="PROSITE" id="PS00108">
    <property type="entry name" value="PROTEIN_KINASE_ST"/>
    <property type="match status" value="1"/>
</dbReference>
<evidence type="ECO:0000256" key="7">
    <source>
        <dbReference type="ARBA" id="ARBA00022741"/>
    </source>
</evidence>
<feature type="domain" description="Protein kinase" evidence="17">
    <location>
        <begin position="170"/>
        <end position="450"/>
    </location>
</feature>
<feature type="compositionally biased region" description="Low complexity" evidence="16">
    <location>
        <begin position="40"/>
        <end position="56"/>
    </location>
</feature>
<comment type="similarity">
    <text evidence="2">Belongs to the protein kinase superfamily. CMGC Ser/Thr protein kinase family. MNB/DYRK subfamily.</text>
</comment>
<protein>
    <recommendedName>
        <fullName evidence="3">dual-specificity kinase</fullName>
        <ecNumber evidence="3">2.7.12.1</ecNumber>
    </recommendedName>
</protein>
<evidence type="ECO:0000256" key="15">
    <source>
        <dbReference type="PROSITE-ProRule" id="PRU10141"/>
    </source>
</evidence>
<feature type="binding site" evidence="15">
    <location>
        <position position="199"/>
    </location>
    <ligand>
        <name>ATP</name>
        <dbReference type="ChEBI" id="CHEBI:30616"/>
    </ligand>
</feature>
<evidence type="ECO:0000256" key="8">
    <source>
        <dbReference type="ARBA" id="ARBA00022777"/>
    </source>
</evidence>
<evidence type="ECO:0000256" key="6">
    <source>
        <dbReference type="ARBA" id="ARBA00022679"/>
    </source>
</evidence>
<keyword evidence="11" id="KW-0539">Nucleus</keyword>
<evidence type="ECO:0000256" key="3">
    <source>
        <dbReference type="ARBA" id="ARBA00013203"/>
    </source>
</evidence>
<evidence type="ECO:0000256" key="11">
    <source>
        <dbReference type="ARBA" id="ARBA00023242"/>
    </source>
</evidence>
<dbReference type="EMBL" id="JAKZEL010000019">
    <property type="protein sequence ID" value="KAI4534561.1"/>
    <property type="molecule type" value="Genomic_DNA"/>
</dbReference>
<evidence type="ECO:0000256" key="9">
    <source>
        <dbReference type="ARBA" id="ARBA00022840"/>
    </source>
</evidence>
<proteinExistence type="inferred from homology"/>
<dbReference type="Pfam" id="PF00069">
    <property type="entry name" value="Pkinase"/>
    <property type="match status" value="1"/>
</dbReference>
<keyword evidence="9 15" id="KW-0067">ATP-binding</keyword>
<accession>A0AAD4TWB0</accession>
<keyword evidence="6" id="KW-0808">Transferase</keyword>
<evidence type="ECO:0000256" key="13">
    <source>
        <dbReference type="ARBA" id="ARBA00049308"/>
    </source>
</evidence>
<feature type="region of interest" description="Disordered" evidence="16">
    <location>
        <begin position="1"/>
        <end position="77"/>
    </location>
</feature>
<comment type="subcellular location">
    <subcellularLocation>
        <location evidence="1">Nucleus</location>
    </subcellularLocation>
</comment>
<evidence type="ECO:0000256" key="16">
    <source>
        <dbReference type="SAM" id="MobiDB-lite"/>
    </source>
</evidence>
<dbReference type="SMART" id="SM00220">
    <property type="entry name" value="S_TKc"/>
    <property type="match status" value="1"/>
</dbReference>
<dbReference type="PROSITE" id="PS50011">
    <property type="entry name" value="PROTEIN_KINASE_DOM"/>
    <property type="match status" value="1"/>
</dbReference>
<dbReference type="Gene3D" id="1.10.510.10">
    <property type="entry name" value="Transferase(Phosphotransferase) domain 1"/>
    <property type="match status" value="1"/>
</dbReference>
<dbReference type="GO" id="GO:0004712">
    <property type="term" value="F:protein serine/threonine/tyrosine kinase activity"/>
    <property type="evidence" value="ECO:0007669"/>
    <property type="project" value="UniProtKB-EC"/>
</dbReference>
<organism evidence="18 19">
    <name type="scientific">Ovis ammon polii</name>
    <dbReference type="NCBI Taxonomy" id="230172"/>
    <lineage>
        <taxon>Eukaryota</taxon>
        <taxon>Metazoa</taxon>
        <taxon>Chordata</taxon>
        <taxon>Craniata</taxon>
        <taxon>Vertebrata</taxon>
        <taxon>Euteleostomi</taxon>
        <taxon>Mammalia</taxon>
        <taxon>Eutheria</taxon>
        <taxon>Laurasiatheria</taxon>
        <taxon>Artiodactyla</taxon>
        <taxon>Ruminantia</taxon>
        <taxon>Pecora</taxon>
        <taxon>Bovidae</taxon>
        <taxon>Caprinae</taxon>
        <taxon>Ovis</taxon>
    </lineage>
</organism>
<dbReference type="AlphaFoldDB" id="A0AAD4TWB0"/>
<comment type="caution">
    <text evidence="18">The sequence shown here is derived from an EMBL/GenBank/DDBJ whole genome shotgun (WGS) entry which is preliminary data.</text>
</comment>
<keyword evidence="5" id="KW-0597">Phosphoprotein</keyword>
<evidence type="ECO:0000256" key="1">
    <source>
        <dbReference type="ARBA" id="ARBA00004123"/>
    </source>
</evidence>
<evidence type="ECO:0000256" key="2">
    <source>
        <dbReference type="ARBA" id="ARBA00008867"/>
    </source>
</evidence>
<feature type="compositionally biased region" description="Basic residues" evidence="16">
    <location>
        <begin position="532"/>
        <end position="542"/>
    </location>
</feature>
<dbReference type="EC" id="2.7.12.1" evidence="3"/>
<feature type="compositionally biased region" description="Low complexity" evidence="16">
    <location>
        <begin position="457"/>
        <end position="497"/>
    </location>
</feature>
<dbReference type="Proteomes" id="UP001214576">
    <property type="component" value="Unassembled WGS sequence"/>
</dbReference>
<evidence type="ECO:0000256" key="4">
    <source>
        <dbReference type="ARBA" id="ARBA00022527"/>
    </source>
</evidence>
<dbReference type="FunFam" id="3.30.200.20:FF:000087">
    <property type="entry name" value="Dual specificity tyrosine-phosphorylation-regulated kinase 1A"/>
    <property type="match status" value="1"/>
</dbReference>
<reference evidence="18" key="1">
    <citation type="submission" date="2022-03" db="EMBL/GenBank/DDBJ databases">
        <title>Genomic analyses of argali, domestic sheep and their hybrids provide insights into chromosomal evolution, heterosis and genetic basis of agronomic traits.</title>
        <authorList>
            <person name="Li M."/>
        </authorList>
    </citation>
    <scope>NUCLEOTIDE SEQUENCE</scope>
    <source>
        <strain evidence="18">CAU-MHL-2022a</strain>
        <tissue evidence="18">Skin</tissue>
    </source>
</reference>
<evidence type="ECO:0000256" key="5">
    <source>
        <dbReference type="ARBA" id="ARBA00022553"/>
    </source>
</evidence>
<keyword evidence="19" id="KW-1185">Reference proteome</keyword>
<feature type="compositionally biased region" description="Low complexity" evidence="16">
    <location>
        <begin position="63"/>
        <end position="77"/>
    </location>
</feature>
<dbReference type="InterPro" id="IPR008271">
    <property type="entry name" value="Ser/Thr_kinase_AS"/>
</dbReference>
<dbReference type="GO" id="GO:0004674">
    <property type="term" value="F:protein serine/threonine kinase activity"/>
    <property type="evidence" value="ECO:0007669"/>
    <property type="project" value="UniProtKB-KW"/>
</dbReference>
<dbReference type="InterPro" id="IPR011009">
    <property type="entry name" value="Kinase-like_dom_sf"/>
</dbReference>
<evidence type="ECO:0000313" key="18">
    <source>
        <dbReference type="EMBL" id="KAI4534561.1"/>
    </source>
</evidence>
<dbReference type="InterPro" id="IPR050494">
    <property type="entry name" value="Ser_Thr_dual-spec_kinase"/>
</dbReference>
<keyword evidence="4" id="KW-0723">Serine/threonine-protein kinase</keyword>
<name>A0AAD4TWB0_OVIAM</name>
<evidence type="ECO:0000259" key="17">
    <source>
        <dbReference type="PROSITE" id="PS50011"/>
    </source>
</evidence>
<dbReference type="PANTHER" id="PTHR24058:SF12">
    <property type="entry name" value="DUAL SPECIFICITY TYROSINE-PHOSPHORYLATION-REGULATED KINASE 1B"/>
    <property type="match status" value="1"/>
</dbReference>
<evidence type="ECO:0000256" key="12">
    <source>
        <dbReference type="ARBA" id="ARBA00049003"/>
    </source>
</evidence>
<evidence type="ECO:0000256" key="10">
    <source>
        <dbReference type="ARBA" id="ARBA00023137"/>
    </source>
</evidence>
<dbReference type="GO" id="GO:0005634">
    <property type="term" value="C:nucleus"/>
    <property type="evidence" value="ECO:0007669"/>
    <property type="project" value="UniProtKB-SubCell"/>
</dbReference>
<gene>
    <name evidence="18" type="ORF">MG293_015421</name>
</gene>
<dbReference type="GO" id="GO:0005524">
    <property type="term" value="F:ATP binding"/>
    <property type="evidence" value="ECO:0007669"/>
    <property type="project" value="UniProtKB-UniRule"/>
</dbReference>
<dbReference type="InterPro" id="IPR044131">
    <property type="entry name" value="PKc_DYR1A/1B"/>
</dbReference>
<dbReference type="InterPro" id="IPR000719">
    <property type="entry name" value="Prot_kinase_dom"/>
</dbReference>
<evidence type="ECO:0000313" key="19">
    <source>
        <dbReference type="Proteomes" id="UP001214576"/>
    </source>
</evidence>
<dbReference type="PANTHER" id="PTHR24058">
    <property type="entry name" value="DUAL SPECIFICITY PROTEIN KINASE"/>
    <property type="match status" value="1"/>
</dbReference>
<comment type="catalytic activity">
    <reaction evidence="13">
        <text>L-threonyl-[protein] + ATP = O-phospho-L-threonyl-[protein] + ADP + H(+)</text>
        <dbReference type="Rhea" id="RHEA:46608"/>
        <dbReference type="Rhea" id="RHEA-COMP:11060"/>
        <dbReference type="Rhea" id="RHEA-COMP:11605"/>
        <dbReference type="ChEBI" id="CHEBI:15378"/>
        <dbReference type="ChEBI" id="CHEBI:30013"/>
        <dbReference type="ChEBI" id="CHEBI:30616"/>
        <dbReference type="ChEBI" id="CHEBI:61977"/>
        <dbReference type="ChEBI" id="CHEBI:456216"/>
        <dbReference type="EC" id="2.7.12.1"/>
    </reaction>
</comment>
<dbReference type="FunFam" id="1.10.510.10:FF:000264">
    <property type="entry name" value="dual specificity tyrosine-phosphorylation-regulated kinase 1B isoform X3"/>
    <property type="match status" value="1"/>
</dbReference>
<evidence type="ECO:0000256" key="14">
    <source>
        <dbReference type="ARBA" id="ARBA00051680"/>
    </source>
</evidence>
<dbReference type="InterPro" id="IPR017441">
    <property type="entry name" value="Protein_kinase_ATP_BS"/>
</dbReference>
<comment type="catalytic activity">
    <reaction evidence="12">
        <text>L-seryl-[protein] + ATP = O-phospho-L-seryl-[protein] + ADP + H(+)</text>
        <dbReference type="Rhea" id="RHEA:17989"/>
        <dbReference type="Rhea" id="RHEA-COMP:9863"/>
        <dbReference type="Rhea" id="RHEA-COMP:11604"/>
        <dbReference type="ChEBI" id="CHEBI:15378"/>
        <dbReference type="ChEBI" id="CHEBI:29999"/>
        <dbReference type="ChEBI" id="CHEBI:30616"/>
        <dbReference type="ChEBI" id="CHEBI:83421"/>
        <dbReference type="ChEBI" id="CHEBI:456216"/>
        <dbReference type="EC" id="2.7.12.1"/>
    </reaction>
</comment>
<feature type="region of interest" description="Disordered" evidence="16">
    <location>
        <begin position="455"/>
        <end position="542"/>
    </location>
</feature>